<dbReference type="STRING" id="1798374.A2Z33_04660"/>
<evidence type="ECO:0008006" key="4">
    <source>
        <dbReference type="Google" id="ProtNLM"/>
    </source>
</evidence>
<evidence type="ECO:0000256" key="1">
    <source>
        <dbReference type="SAM" id="Phobius"/>
    </source>
</evidence>
<feature type="transmembrane region" description="Helical" evidence="1">
    <location>
        <begin position="404"/>
        <end position="428"/>
    </location>
</feature>
<feature type="transmembrane region" description="Helical" evidence="1">
    <location>
        <begin position="246"/>
        <end position="263"/>
    </location>
</feature>
<evidence type="ECO:0000313" key="2">
    <source>
        <dbReference type="EMBL" id="OGG03751.1"/>
    </source>
</evidence>
<dbReference type="InterPro" id="IPR018674">
    <property type="entry name" value="DUF2142_membrane"/>
</dbReference>
<feature type="transmembrane region" description="Helical" evidence="1">
    <location>
        <begin position="319"/>
        <end position="337"/>
    </location>
</feature>
<feature type="transmembrane region" description="Helical" evidence="1">
    <location>
        <begin position="283"/>
        <end position="307"/>
    </location>
</feature>
<evidence type="ECO:0000313" key="3">
    <source>
        <dbReference type="Proteomes" id="UP000178448"/>
    </source>
</evidence>
<proteinExistence type="predicted"/>
<feature type="transmembrane region" description="Helical" evidence="1">
    <location>
        <begin position="7"/>
        <end position="27"/>
    </location>
</feature>
<feature type="transmembrane region" description="Helical" evidence="1">
    <location>
        <begin position="180"/>
        <end position="198"/>
    </location>
</feature>
<comment type="caution">
    <text evidence="2">The sequence shown here is derived from an EMBL/GenBank/DDBJ whole genome shotgun (WGS) entry which is preliminary data.</text>
</comment>
<feature type="transmembrane region" description="Helical" evidence="1">
    <location>
        <begin position="132"/>
        <end position="149"/>
    </location>
</feature>
<dbReference type="Pfam" id="PF09913">
    <property type="entry name" value="DUF2142"/>
    <property type="match status" value="1"/>
</dbReference>
<protein>
    <recommendedName>
        <fullName evidence="4">Glycosyltransferase RgtA/B/C/D-like domain-containing protein</fullName>
    </recommendedName>
</protein>
<dbReference type="Proteomes" id="UP000178448">
    <property type="component" value="Unassembled WGS sequence"/>
</dbReference>
<reference evidence="2 3" key="1">
    <citation type="journal article" date="2016" name="Nat. Commun.">
        <title>Thousands of microbial genomes shed light on interconnected biogeochemical processes in an aquifer system.</title>
        <authorList>
            <person name="Anantharaman K."/>
            <person name="Brown C.T."/>
            <person name="Hug L.A."/>
            <person name="Sharon I."/>
            <person name="Castelle C.J."/>
            <person name="Probst A.J."/>
            <person name="Thomas B.C."/>
            <person name="Singh A."/>
            <person name="Wilkins M.J."/>
            <person name="Karaoz U."/>
            <person name="Brodie E.L."/>
            <person name="Williams K.H."/>
            <person name="Hubbard S.S."/>
            <person name="Banfield J.F."/>
        </authorList>
    </citation>
    <scope>NUCLEOTIDE SEQUENCE [LARGE SCALE GENOMIC DNA]</scope>
</reference>
<keyword evidence="1" id="KW-0472">Membrane</keyword>
<feature type="transmembrane region" description="Helical" evidence="1">
    <location>
        <begin position="104"/>
        <end position="125"/>
    </location>
</feature>
<keyword evidence="1" id="KW-1133">Transmembrane helix</keyword>
<name>A0A1F5YU57_9BACT</name>
<feature type="transmembrane region" description="Helical" evidence="1">
    <location>
        <begin position="155"/>
        <end position="173"/>
    </location>
</feature>
<sequence length="447" mass="50009">MTKNTVRIICILVFLKGIVLIFTVPPWEAPDEPGHVSYVRYLTQTRRLPSSRIPVQPLSVADSFLTNRHLLQNPAATVPQELFDRSEESLSPELLNLASHPPLYYLYEIPFAAAGSFMTSYGYFLSLRTGTLLLYPLILVAAFGLAERLTGKQTAAVLTVVLLALHPMLTFMSSVVNNDVAVVLCFTVLMSLFVRFTRVRSDTKTVGATVFVAALAPLVKPQLAVLLPILAYLLLKRYPRYKALQYIILSAIPGIAWAMFAIWREGLAYFAYSVQPPLVPSPVWHYLPAFISTKQPVGILMSIWGFFGWLDVPMPDWTYLAWTTVLTVSILIFARYTGFRGSLPGSWKIILISAFLYGLTILGYDLQVFALSSKFVIHGRYLLPLAVPLSVWLAKVAADRQAQGHSWLTVLLLAVYGISQAMMFWSIYTAYYGKTGIPGLPFFRYTL</sequence>
<dbReference type="EMBL" id="MFJD01000006">
    <property type="protein sequence ID" value="OGG03751.1"/>
    <property type="molecule type" value="Genomic_DNA"/>
</dbReference>
<keyword evidence="1" id="KW-0812">Transmembrane</keyword>
<gene>
    <name evidence="2" type="ORF">A2Z33_04660</name>
</gene>
<organism evidence="2 3">
    <name type="scientific">Candidatus Gottesmanbacteria bacterium RBG_16_52_11</name>
    <dbReference type="NCBI Taxonomy" id="1798374"/>
    <lineage>
        <taxon>Bacteria</taxon>
        <taxon>Candidatus Gottesmaniibacteriota</taxon>
    </lineage>
</organism>
<feature type="transmembrane region" description="Helical" evidence="1">
    <location>
        <begin position="210"/>
        <end position="234"/>
    </location>
</feature>
<dbReference type="AlphaFoldDB" id="A0A1F5YU57"/>
<feature type="transmembrane region" description="Helical" evidence="1">
    <location>
        <begin position="349"/>
        <end position="369"/>
    </location>
</feature>
<accession>A0A1F5YU57</accession>